<proteinExistence type="inferred from homology"/>
<evidence type="ECO:0000256" key="1">
    <source>
        <dbReference type="ARBA" id="ARBA00010951"/>
    </source>
</evidence>
<dbReference type="PANTHER" id="PTHR42763">
    <property type="entry name" value="ADP-GLUCOSE PHOSPHORYLASE"/>
    <property type="match status" value="1"/>
</dbReference>
<dbReference type="SUPFAM" id="SSF54197">
    <property type="entry name" value="HIT-like"/>
    <property type="match status" value="2"/>
</dbReference>
<feature type="domain" description="Galactose-1-phosphate uridyl transferase C-terminal" evidence="12">
    <location>
        <begin position="196"/>
        <end position="289"/>
    </location>
</feature>
<evidence type="ECO:0000256" key="10">
    <source>
        <dbReference type="PIRSR" id="PIRSR000808-3"/>
    </source>
</evidence>
<protein>
    <recommendedName>
        <fullName evidence="8">Galactose-1-phosphate uridylyltransferase</fullName>
        <ecNumber evidence="8">2.7.7.12</ecNumber>
    </recommendedName>
</protein>
<keyword evidence="4 10" id="KW-0479">Metal-binding</keyword>
<evidence type="ECO:0000256" key="9">
    <source>
        <dbReference type="PIRSR" id="PIRSR000808-1"/>
    </source>
</evidence>
<keyword evidence="5 10" id="KW-0862">Zinc</keyword>
<dbReference type="Pfam" id="PF01087">
    <property type="entry name" value="GalP_UDP_transf"/>
    <property type="match status" value="1"/>
</dbReference>
<keyword evidence="2 13" id="KW-0808">Transferase</keyword>
<dbReference type="Proteomes" id="UP000007239">
    <property type="component" value="Chromosome"/>
</dbReference>
<dbReference type="GO" id="GO:0008108">
    <property type="term" value="F:UDP-glucose:hexose-1-phosphate uridylyltransferase activity"/>
    <property type="evidence" value="ECO:0007669"/>
    <property type="project" value="UniProtKB-UniRule"/>
</dbReference>
<accession>F6BKD5</accession>
<name>F6BKD5_THEXL</name>
<dbReference type="Pfam" id="PF02744">
    <property type="entry name" value="GalP_UDP_tr_C"/>
    <property type="match status" value="1"/>
</dbReference>
<dbReference type="EC" id="2.7.7.12" evidence="8"/>
<dbReference type="InterPro" id="IPR001937">
    <property type="entry name" value="GalP_UDPtransf1"/>
</dbReference>
<dbReference type="Gene3D" id="3.30.428.10">
    <property type="entry name" value="HIT-like"/>
    <property type="match status" value="2"/>
</dbReference>
<dbReference type="AlphaFoldDB" id="F6BKD5"/>
<dbReference type="STRING" id="858215.Thexy_2069"/>
<feature type="active site" description="Tele-UMP-histidine intermediate" evidence="9">
    <location>
        <position position="160"/>
    </location>
</feature>
<comment type="cofactor">
    <cofactor evidence="10">
        <name>Zn(2+)</name>
        <dbReference type="ChEBI" id="CHEBI:29105"/>
    </cofactor>
    <text evidence="10">Binds 1 zinc ion per subunit.</text>
</comment>
<comment type="similarity">
    <text evidence="1">Belongs to the galactose-1-phosphate uridylyltransferase type 1 family.</text>
</comment>
<feature type="binding site" evidence="10">
    <location>
        <position position="39"/>
    </location>
    <ligand>
        <name>Zn(2+)</name>
        <dbReference type="ChEBI" id="CHEBI:29105"/>
    </ligand>
</feature>
<dbReference type="InterPro" id="IPR036265">
    <property type="entry name" value="HIT-like_sf"/>
</dbReference>
<evidence type="ECO:0000256" key="4">
    <source>
        <dbReference type="ARBA" id="ARBA00022723"/>
    </source>
</evidence>
<evidence type="ECO:0000259" key="11">
    <source>
        <dbReference type="Pfam" id="PF01087"/>
    </source>
</evidence>
<dbReference type="PANTHER" id="PTHR42763:SF2">
    <property type="entry name" value="ADP-GLUCOSE PHOSPHORYLASE"/>
    <property type="match status" value="1"/>
</dbReference>
<organism evidence="13 14">
    <name type="scientific">Thermoanaerobacterium xylanolyticum (strain ATCC 49914 / DSM 7097 / LX-11)</name>
    <dbReference type="NCBI Taxonomy" id="858215"/>
    <lineage>
        <taxon>Bacteria</taxon>
        <taxon>Bacillati</taxon>
        <taxon>Bacillota</taxon>
        <taxon>Clostridia</taxon>
        <taxon>Thermoanaerobacterales</taxon>
        <taxon>Thermoanaerobacteraceae</taxon>
        <taxon>Thermoanaerobacterium</taxon>
    </lineage>
</organism>
<gene>
    <name evidence="13" type="ordered locus">Thexy_2069</name>
</gene>
<feature type="binding site" evidence="10">
    <location>
        <position position="158"/>
    </location>
    <ligand>
        <name>Zn(2+)</name>
        <dbReference type="ChEBI" id="CHEBI:29105"/>
    </ligand>
</feature>
<evidence type="ECO:0000256" key="8">
    <source>
        <dbReference type="NCBIfam" id="TIGR00209"/>
    </source>
</evidence>
<keyword evidence="7" id="KW-0119">Carbohydrate metabolism</keyword>
<evidence type="ECO:0000256" key="7">
    <source>
        <dbReference type="ARBA" id="ARBA00023277"/>
    </source>
</evidence>
<dbReference type="UniPathway" id="UPA00214"/>
<dbReference type="eggNOG" id="COG1085">
    <property type="taxonomic scope" value="Bacteria"/>
</dbReference>
<dbReference type="PIRSF" id="PIRSF000808">
    <property type="entry name" value="GalT"/>
    <property type="match status" value="1"/>
</dbReference>
<evidence type="ECO:0000259" key="12">
    <source>
        <dbReference type="Pfam" id="PF02744"/>
    </source>
</evidence>
<keyword evidence="6" id="KW-0299">Galactose metabolism</keyword>
<feature type="domain" description="Galactose-1-phosphate uridyl transferase N-terminal" evidence="11">
    <location>
        <begin position="2"/>
        <end position="170"/>
    </location>
</feature>
<dbReference type="EMBL" id="CP002739">
    <property type="protein sequence ID" value="AEF18082.1"/>
    <property type="molecule type" value="Genomic_DNA"/>
</dbReference>
<dbReference type="InterPro" id="IPR005850">
    <property type="entry name" value="GalP_Utransf_C"/>
</dbReference>
<dbReference type="KEGG" id="txy:Thexy_2069"/>
<feature type="binding site" evidence="10">
    <location>
        <position position="42"/>
    </location>
    <ligand>
        <name>Zn(2+)</name>
        <dbReference type="ChEBI" id="CHEBI:29105"/>
    </ligand>
</feature>
<keyword evidence="14" id="KW-1185">Reference proteome</keyword>
<dbReference type="NCBIfam" id="TIGR00209">
    <property type="entry name" value="galT_1"/>
    <property type="match status" value="1"/>
</dbReference>
<dbReference type="RefSeq" id="WP_013788812.1">
    <property type="nucleotide sequence ID" value="NC_015555.1"/>
</dbReference>
<evidence type="ECO:0000256" key="5">
    <source>
        <dbReference type="ARBA" id="ARBA00022833"/>
    </source>
</evidence>
<reference evidence="13" key="1">
    <citation type="submission" date="2011-05" db="EMBL/GenBank/DDBJ databases">
        <title>Complete sequence of Thermoanaerobacterium xylanolyticum LX-11.</title>
        <authorList>
            <consortium name="US DOE Joint Genome Institute"/>
            <person name="Lucas S."/>
            <person name="Han J."/>
            <person name="Lapidus A."/>
            <person name="Cheng J.-F."/>
            <person name="Goodwin L."/>
            <person name="Pitluck S."/>
            <person name="Peters L."/>
            <person name="Mikhailova N."/>
            <person name="Lu M."/>
            <person name="Han C."/>
            <person name="Tapia R."/>
            <person name="Land M."/>
            <person name="Hauser L."/>
            <person name="Kyrpides N."/>
            <person name="Ivanova N."/>
            <person name="Pagani I."/>
            <person name="Hemme C."/>
            <person name="Woyke T."/>
        </authorList>
    </citation>
    <scope>NUCLEOTIDE SEQUENCE</scope>
    <source>
        <strain evidence="13">LX-11</strain>
    </source>
</reference>
<sequence>MSEIRYDVVTGKMAVISTERGKRPHDFKKADVIKNNGVCPFCPGNENMTPPTLVEFRGEDGMWTLRGFSNKFAAFKKDMDVAKHEGELYKVDDGYGVAEIIVESQHHDMTLGQMEVEGIENIMKALILRYEDIVKDEKIKYVQMFKNFGANGGASLEHGHWQIMAVTFIPEVLERELKGVERHEAETGRCPYCHIIDEEMKENARIVAENDKFVVICPYASQFAYESWILPKKHAKAFNEMDSDDVRSLSYILKSLIKKYEDLFDNPPYNIVIHTVPHHDRRDFHWHVEILPRLTTFAGFELATGAYINPTPPEEAASILRLD</sequence>
<dbReference type="GO" id="GO:0006012">
    <property type="term" value="P:galactose metabolic process"/>
    <property type="evidence" value="ECO:0007669"/>
    <property type="project" value="UniProtKB-UniRule"/>
</dbReference>
<keyword evidence="3 13" id="KW-0548">Nucleotidyltransferase</keyword>
<evidence type="ECO:0000313" key="14">
    <source>
        <dbReference type="Proteomes" id="UP000007239"/>
    </source>
</evidence>
<evidence type="ECO:0000256" key="3">
    <source>
        <dbReference type="ARBA" id="ARBA00022695"/>
    </source>
</evidence>
<evidence type="ECO:0000313" key="13">
    <source>
        <dbReference type="EMBL" id="AEF18082.1"/>
    </source>
</evidence>
<feature type="binding site" evidence="10">
    <location>
        <position position="107"/>
    </location>
    <ligand>
        <name>Zn(2+)</name>
        <dbReference type="ChEBI" id="CHEBI:29105"/>
    </ligand>
</feature>
<dbReference type="InterPro" id="IPR053177">
    <property type="entry name" value="ADP-glucose_phosphorylase"/>
</dbReference>
<dbReference type="HOGENOM" id="CLU_029960_1_0_9"/>
<dbReference type="InterPro" id="IPR005849">
    <property type="entry name" value="GalP_Utransf_N"/>
</dbReference>
<dbReference type="GO" id="GO:0008270">
    <property type="term" value="F:zinc ion binding"/>
    <property type="evidence" value="ECO:0007669"/>
    <property type="project" value="InterPro"/>
</dbReference>
<evidence type="ECO:0000256" key="6">
    <source>
        <dbReference type="ARBA" id="ARBA00023144"/>
    </source>
</evidence>
<evidence type="ECO:0000256" key="2">
    <source>
        <dbReference type="ARBA" id="ARBA00022679"/>
    </source>
</evidence>